<dbReference type="AlphaFoldDB" id="A0A8T0YM63"/>
<accession>A0A8T0YM63</accession>
<reference evidence="3" key="1">
    <citation type="submission" date="2018-10" db="EMBL/GenBank/DDBJ databases">
        <title>Effector identification in a new, highly contiguous assembly of the strawberry crown rot pathogen Phytophthora cactorum.</title>
        <authorList>
            <person name="Armitage A.D."/>
            <person name="Nellist C.F."/>
            <person name="Bates H."/>
            <person name="Vickerstaff R.J."/>
            <person name="Harrison R.J."/>
        </authorList>
    </citation>
    <scope>NUCLEOTIDE SEQUENCE</scope>
    <source>
        <strain evidence="2">15-7</strain>
        <strain evidence="3">4032</strain>
    </source>
</reference>
<proteinExistence type="predicted"/>
<feature type="compositionally biased region" description="Pro residues" evidence="1">
    <location>
        <begin position="61"/>
        <end position="75"/>
    </location>
</feature>
<dbReference type="EMBL" id="RCMG01005455">
    <property type="protein sequence ID" value="KAG2791298.1"/>
    <property type="molecule type" value="Genomic_DNA"/>
</dbReference>
<sequence length="96" mass="9594">MESLTAAPSSPVVLPRVAPGQDSGFAPSIQPGPTVGPSPSKKLERSESPMGDTPDATPRVPSSPPSAAPPSPPASASPSLPARVPMRSSDEGLDVD</sequence>
<gene>
    <name evidence="2" type="ORF">PC113_g25854</name>
    <name evidence="3" type="ORF">PC115_g26062</name>
</gene>
<dbReference type="EMBL" id="RCMI01006724">
    <property type="protein sequence ID" value="KAG2850165.1"/>
    <property type="molecule type" value="Genomic_DNA"/>
</dbReference>
<dbReference type="Proteomes" id="UP000774804">
    <property type="component" value="Unassembled WGS sequence"/>
</dbReference>
<feature type="region of interest" description="Disordered" evidence="1">
    <location>
        <begin position="1"/>
        <end position="96"/>
    </location>
</feature>
<evidence type="ECO:0000313" key="2">
    <source>
        <dbReference type="EMBL" id="KAG2791298.1"/>
    </source>
</evidence>
<feature type="non-terminal residue" evidence="3">
    <location>
        <position position="96"/>
    </location>
</feature>
<organism evidence="3 4">
    <name type="scientific">Phytophthora cactorum</name>
    <dbReference type="NCBI Taxonomy" id="29920"/>
    <lineage>
        <taxon>Eukaryota</taxon>
        <taxon>Sar</taxon>
        <taxon>Stramenopiles</taxon>
        <taxon>Oomycota</taxon>
        <taxon>Peronosporomycetes</taxon>
        <taxon>Peronosporales</taxon>
        <taxon>Peronosporaceae</taxon>
        <taxon>Phytophthora</taxon>
    </lineage>
</organism>
<dbReference type="Proteomes" id="UP000735874">
    <property type="component" value="Unassembled WGS sequence"/>
</dbReference>
<evidence type="ECO:0000256" key="1">
    <source>
        <dbReference type="SAM" id="MobiDB-lite"/>
    </source>
</evidence>
<name>A0A8T0YM63_9STRA</name>
<comment type="caution">
    <text evidence="3">The sequence shown here is derived from an EMBL/GenBank/DDBJ whole genome shotgun (WGS) entry which is preliminary data.</text>
</comment>
<evidence type="ECO:0000313" key="3">
    <source>
        <dbReference type="EMBL" id="KAG2850165.1"/>
    </source>
</evidence>
<evidence type="ECO:0000313" key="4">
    <source>
        <dbReference type="Proteomes" id="UP000774804"/>
    </source>
</evidence>
<protein>
    <submittedName>
        <fullName evidence="3">Uncharacterized protein</fullName>
    </submittedName>
</protein>